<proteinExistence type="predicted"/>
<sequence length="557" mass="62422">MTNKLSIFKISDDSFQVEYENPSEIIDIISRYSDRKVEVIPNQNLIKISGAPKKSDAPEGLVVDGDMLDADSNNAGEQPADQAFPPLAVKLYTNYDKVFFGAPNKVYGLIEIKAPEKDAIPALARKALNIIAVIDVSGSMSGTKIECARDSVIKLIENLTDGDSFGIVLFDTDVRTLSPMVKTDQASRDELKRLVSGIASGSSTNMAGGMVEGFEQFKKFSAAISGGASADSLNRMIVFTDGMANIGVTSAEGFAQLVSRRPAELSISTFGYGADHDENLLKQIADNGRGNYYYVQNIDFFLECLATELGGLLTTYARDISVEIRPSINVSIARIVNGLKVDSTHELSVIDAEDIQLGEKKYIAVWFSVPQVTKAVSMRQFNFAEVKITCSNNYTGEKTSFAQKFRIGFVKSESEKPFENEFVREKVILLHFAVCQKQAMLYADAGDIHRAQGEIKKFIARTEKHAARYPGNKTIFKLMDQAREVLHKLKDKESYVIKRKELYIKQSMFEKQRTYSSEDSAVEFFETSEKLSIKDKWRKEENERKRREQEERDKKRK</sequence>
<accession>A0A1F7WP36</accession>
<protein>
    <recommendedName>
        <fullName evidence="2">VWFA domain-containing protein</fullName>
    </recommendedName>
</protein>
<dbReference type="PANTHER" id="PTHR10579">
    <property type="entry name" value="CALCIUM-ACTIVATED CHLORIDE CHANNEL REGULATOR"/>
    <property type="match status" value="1"/>
</dbReference>
<dbReference type="Pfam" id="PF00092">
    <property type="entry name" value="VWA"/>
    <property type="match status" value="1"/>
</dbReference>
<feature type="region of interest" description="Disordered" evidence="1">
    <location>
        <begin position="536"/>
        <end position="557"/>
    </location>
</feature>
<evidence type="ECO:0000256" key="1">
    <source>
        <dbReference type="SAM" id="MobiDB-lite"/>
    </source>
</evidence>
<evidence type="ECO:0000313" key="3">
    <source>
        <dbReference type="EMBL" id="OGM04277.1"/>
    </source>
</evidence>
<reference evidence="3 4" key="1">
    <citation type="journal article" date="2016" name="Nat. Commun.">
        <title>Thousands of microbial genomes shed light on interconnected biogeochemical processes in an aquifer system.</title>
        <authorList>
            <person name="Anantharaman K."/>
            <person name="Brown C.T."/>
            <person name="Hug L.A."/>
            <person name="Sharon I."/>
            <person name="Castelle C.J."/>
            <person name="Probst A.J."/>
            <person name="Thomas B.C."/>
            <person name="Singh A."/>
            <person name="Wilkins M.J."/>
            <person name="Karaoz U."/>
            <person name="Brodie E.L."/>
            <person name="Williams K.H."/>
            <person name="Hubbard S.S."/>
            <person name="Banfield J.F."/>
        </authorList>
    </citation>
    <scope>NUCLEOTIDE SEQUENCE [LARGE SCALE GENOMIC DNA]</scope>
</reference>
<gene>
    <name evidence="3" type="ORF">A2008_02800</name>
</gene>
<dbReference type="PROSITE" id="PS50234">
    <property type="entry name" value="VWFA"/>
    <property type="match status" value="1"/>
</dbReference>
<evidence type="ECO:0000313" key="4">
    <source>
        <dbReference type="Proteomes" id="UP000178735"/>
    </source>
</evidence>
<dbReference type="EMBL" id="MGFH01000148">
    <property type="protein sequence ID" value="OGM04277.1"/>
    <property type="molecule type" value="Genomic_DNA"/>
</dbReference>
<organism evidence="3 4">
    <name type="scientific">Candidatus Wallbacteria bacterium GWC2_49_35</name>
    <dbReference type="NCBI Taxonomy" id="1817813"/>
    <lineage>
        <taxon>Bacteria</taxon>
        <taxon>Candidatus Walliibacteriota</taxon>
    </lineage>
</organism>
<dbReference type="SMART" id="SM00327">
    <property type="entry name" value="VWA"/>
    <property type="match status" value="1"/>
</dbReference>
<comment type="caution">
    <text evidence="3">The sequence shown here is derived from an EMBL/GenBank/DDBJ whole genome shotgun (WGS) entry which is preliminary data.</text>
</comment>
<dbReference type="InterPro" id="IPR051266">
    <property type="entry name" value="CLCR"/>
</dbReference>
<dbReference type="PANTHER" id="PTHR10579:SF43">
    <property type="entry name" value="ZINC FINGER (C3HC4-TYPE RING FINGER) FAMILY PROTEIN"/>
    <property type="match status" value="1"/>
</dbReference>
<dbReference type="Proteomes" id="UP000178735">
    <property type="component" value="Unassembled WGS sequence"/>
</dbReference>
<feature type="domain" description="VWFA" evidence="2">
    <location>
        <begin position="129"/>
        <end position="309"/>
    </location>
</feature>
<dbReference type="AlphaFoldDB" id="A0A1F7WP36"/>
<name>A0A1F7WP36_9BACT</name>
<dbReference type="STRING" id="1817813.A2008_02800"/>
<dbReference type="Gene3D" id="3.40.50.410">
    <property type="entry name" value="von Willebrand factor, type A domain"/>
    <property type="match status" value="1"/>
</dbReference>
<evidence type="ECO:0000259" key="2">
    <source>
        <dbReference type="PROSITE" id="PS50234"/>
    </source>
</evidence>
<dbReference type="InterPro" id="IPR036465">
    <property type="entry name" value="vWFA_dom_sf"/>
</dbReference>
<dbReference type="InterPro" id="IPR002035">
    <property type="entry name" value="VWF_A"/>
</dbReference>
<dbReference type="SUPFAM" id="SSF53300">
    <property type="entry name" value="vWA-like"/>
    <property type="match status" value="1"/>
</dbReference>